<evidence type="ECO:0008006" key="4">
    <source>
        <dbReference type="Google" id="ProtNLM"/>
    </source>
</evidence>
<dbReference type="AlphaFoldDB" id="A0AAD2DMU8"/>
<evidence type="ECO:0000313" key="3">
    <source>
        <dbReference type="Proteomes" id="UP000834106"/>
    </source>
</evidence>
<evidence type="ECO:0000313" key="2">
    <source>
        <dbReference type="EMBL" id="CAI9759804.1"/>
    </source>
</evidence>
<organism evidence="2 3">
    <name type="scientific">Fraxinus pennsylvanica</name>
    <dbReference type="NCBI Taxonomy" id="56036"/>
    <lineage>
        <taxon>Eukaryota</taxon>
        <taxon>Viridiplantae</taxon>
        <taxon>Streptophyta</taxon>
        <taxon>Embryophyta</taxon>
        <taxon>Tracheophyta</taxon>
        <taxon>Spermatophyta</taxon>
        <taxon>Magnoliopsida</taxon>
        <taxon>eudicotyledons</taxon>
        <taxon>Gunneridae</taxon>
        <taxon>Pentapetalae</taxon>
        <taxon>asterids</taxon>
        <taxon>lamiids</taxon>
        <taxon>Lamiales</taxon>
        <taxon>Oleaceae</taxon>
        <taxon>Oleeae</taxon>
        <taxon>Fraxinus</taxon>
    </lineage>
</organism>
<evidence type="ECO:0000256" key="1">
    <source>
        <dbReference type="SAM" id="MobiDB-lite"/>
    </source>
</evidence>
<accession>A0AAD2DMU8</accession>
<feature type="compositionally biased region" description="Polar residues" evidence="1">
    <location>
        <begin position="251"/>
        <end position="285"/>
    </location>
</feature>
<dbReference type="EMBL" id="OU503039">
    <property type="protein sequence ID" value="CAI9759804.1"/>
    <property type="molecule type" value="Genomic_DNA"/>
</dbReference>
<dbReference type="Proteomes" id="UP000834106">
    <property type="component" value="Chromosome 4"/>
</dbReference>
<reference evidence="2" key="1">
    <citation type="submission" date="2023-05" db="EMBL/GenBank/DDBJ databases">
        <authorList>
            <person name="Huff M."/>
        </authorList>
    </citation>
    <scope>NUCLEOTIDE SEQUENCE</scope>
</reference>
<keyword evidence="3" id="KW-1185">Reference proteome</keyword>
<proteinExistence type="predicted"/>
<protein>
    <recommendedName>
        <fullName evidence="4">Retrotransposon Copia-like N-terminal domain-containing protein</fullName>
    </recommendedName>
</protein>
<feature type="region of interest" description="Disordered" evidence="1">
    <location>
        <begin position="242"/>
        <end position="285"/>
    </location>
</feature>
<name>A0AAD2DMU8_9LAMI</name>
<feature type="region of interest" description="Disordered" evidence="1">
    <location>
        <begin position="171"/>
        <end position="206"/>
    </location>
</feature>
<dbReference type="PANTHER" id="PTHR47481:SF10">
    <property type="entry name" value="COPIA-LIKE POLYPROTEIN_RETROTRANSPOSON"/>
    <property type="match status" value="1"/>
</dbReference>
<gene>
    <name evidence="2" type="ORF">FPE_LOCUS7234</name>
</gene>
<dbReference type="PANTHER" id="PTHR47481">
    <property type="match status" value="1"/>
</dbReference>
<sequence>MRFYYGIRASRPSMILSPSIFSPNTSAMSSFSHLITTKLTTDNFPLWKVQITAYLQAFASWKKTDKLVPSILFSSISETAKQFQVRFQLANLSRGEQSITDYFGKVRTLANILATTGNPLLEPDFVTYLLTGRGPAYDTFVTSINTQAEPISSTELYQLLLIHESRLSHSSRSILSREPSANFTESSGRIRGNYRGARHGQNGNGVADRHIQTMSASSPNFESNSQPSTPIPSQVYLPLFPQSILGPGPSRTPNQPLTASSPPDTSEIPNPSQIPNSATLNSSENPIVLPPRSLIMTCSHINSSRPRVRMDGTIPHPYRACFSTIVPVPEIPSSYFIARKHSEWQHAMQQEYDALI</sequence>